<dbReference type="RefSeq" id="WP_019619163.1">
    <property type="nucleotide sequence ID" value="NZ_JBHUNE010000007.1"/>
</dbReference>
<dbReference type="InterPro" id="IPR027417">
    <property type="entry name" value="P-loop_NTPase"/>
</dbReference>
<dbReference type="Proteomes" id="UP001597492">
    <property type="component" value="Unassembled WGS sequence"/>
</dbReference>
<organism evidence="6 7">
    <name type="scientific">Gulosibacter faecalis</name>
    <dbReference type="NCBI Taxonomy" id="272240"/>
    <lineage>
        <taxon>Bacteria</taxon>
        <taxon>Bacillati</taxon>
        <taxon>Actinomycetota</taxon>
        <taxon>Actinomycetes</taxon>
        <taxon>Micrococcales</taxon>
        <taxon>Microbacteriaceae</taxon>
        <taxon>Gulosibacter</taxon>
    </lineage>
</organism>
<evidence type="ECO:0000313" key="7">
    <source>
        <dbReference type="Proteomes" id="UP001597492"/>
    </source>
</evidence>
<keyword evidence="3" id="KW-0547">Nucleotide-binding</keyword>
<evidence type="ECO:0000256" key="3">
    <source>
        <dbReference type="ARBA" id="ARBA00022741"/>
    </source>
</evidence>
<evidence type="ECO:0000259" key="5">
    <source>
        <dbReference type="PROSITE" id="PS50893"/>
    </source>
</evidence>
<dbReference type="Pfam" id="PF08352">
    <property type="entry name" value="oligo_HPY"/>
    <property type="match status" value="1"/>
</dbReference>
<dbReference type="InterPro" id="IPR003593">
    <property type="entry name" value="AAA+_ATPase"/>
</dbReference>
<dbReference type="InterPro" id="IPR050319">
    <property type="entry name" value="ABC_transp_ATP-bind"/>
</dbReference>
<dbReference type="EMBL" id="JBHUNE010000007">
    <property type="protein sequence ID" value="MFD2758707.1"/>
    <property type="molecule type" value="Genomic_DNA"/>
</dbReference>
<evidence type="ECO:0000256" key="1">
    <source>
        <dbReference type="ARBA" id="ARBA00005417"/>
    </source>
</evidence>
<dbReference type="InterPro" id="IPR003439">
    <property type="entry name" value="ABC_transporter-like_ATP-bd"/>
</dbReference>
<accession>A0ABW5V1Z7</accession>
<evidence type="ECO:0000256" key="4">
    <source>
        <dbReference type="ARBA" id="ARBA00022840"/>
    </source>
</evidence>
<dbReference type="PANTHER" id="PTHR43776">
    <property type="entry name" value="TRANSPORT ATP-BINDING PROTEIN"/>
    <property type="match status" value="1"/>
</dbReference>
<keyword evidence="7" id="KW-1185">Reference proteome</keyword>
<name>A0ABW5V1Z7_9MICO</name>
<comment type="similarity">
    <text evidence="1">Belongs to the ABC transporter superfamily.</text>
</comment>
<proteinExistence type="inferred from homology"/>
<dbReference type="SMART" id="SM00382">
    <property type="entry name" value="AAA"/>
    <property type="match status" value="2"/>
</dbReference>
<dbReference type="PANTHER" id="PTHR43776:SF7">
    <property type="entry name" value="D,D-DIPEPTIDE TRANSPORT ATP-BINDING PROTEIN DDPF-RELATED"/>
    <property type="match status" value="1"/>
</dbReference>
<dbReference type="PROSITE" id="PS50893">
    <property type="entry name" value="ABC_TRANSPORTER_2"/>
    <property type="match status" value="2"/>
</dbReference>
<reference evidence="7" key="1">
    <citation type="journal article" date="2019" name="Int. J. Syst. Evol. Microbiol.">
        <title>The Global Catalogue of Microorganisms (GCM) 10K type strain sequencing project: providing services to taxonomists for standard genome sequencing and annotation.</title>
        <authorList>
            <consortium name="The Broad Institute Genomics Platform"/>
            <consortium name="The Broad Institute Genome Sequencing Center for Infectious Disease"/>
            <person name="Wu L."/>
            <person name="Ma J."/>
        </authorList>
    </citation>
    <scope>NUCLEOTIDE SEQUENCE [LARGE SCALE GENOMIC DNA]</scope>
    <source>
        <strain evidence="7">TISTR 1514</strain>
    </source>
</reference>
<dbReference type="Gene3D" id="3.40.50.300">
    <property type="entry name" value="P-loop containing nucleotide triphosphate hydrolases"/>
    <property type="match status" value="2"/>
</dbReference>
<dbReference type="GO" id="GO:0005524">
    <property type="term" value="F:ATP binding"/>
    <property type="evidence" value="ECO:0007669"/>
    <property type="project" value="UniProtKB-KW"/>
</dbReference>
<dbReference type="InterPro" id="IPR013563">
    <property type="entry name" value="Oligopep_ABC_C"/>
</dbReference>
<sequence>MTTPAHPLIRVEQLSVAYGDTTVVHDVSFALERGRSLAIIGESGSGKSTIARAVLRLLPTGSASVGGSVYLEGREVLGLREREFRALRGRQLGFVPQDPAHALNPVRKIGAQAHEAAALLPGLDRAAQRAEILEVFERVGLADPQRVYDAYPHELSGGMLQRVLIGLAVLPRPKLIVADEPTSALDVTVQRRILDLLDELRRDLDLAVVLITHDLAIAAERTDEVLVLRDGGVQESGHTAEVFASPRSEYTHRLRGDVPALNPDRYAEVRASRPEIESAPPRIELRQLTKSFGDFAAVRDVDLRVAAGTTHAIVGESGSGKTTTVRLLLGLEDADSGEVRIDGERVDTRTGRARTATYRELQVVYQNPFTSLDPTWRVERLVRESLDRFGIGTPAERRQKVTEALAAVGLDPTLAKRKPAELSGGQRQRVAIARALVLRPRVIVLDEPTSALDVSVQADIFDALLELQATLGITFVLVSHDLALVRQVADTVSVMQAGRIIEHGDVARVLHDPEHAYTRALIDAIPAPEAATTVLQPAATNALEPELTHRKDAK</sequence>
<dbReference type="PROSITE" id="PS00211">
    <property type="entry name" value="ABC_TRANSPORTER_1"/>
    <property type="match status" value="2"/>
</dbReference>
<comment type="caution">
    <text evidence="6">The sequence shown here is derived from an EMBL/GenBank/DDBJ whole genome shotgun (WGS) entry which is preliminary data.</text>
</comment>
<keyword evidence="4 6" id="KW-0067">ATP-binding</keyword>
<evidence type="ECO:0000256" key="2">
    <source>
        <dbReference type="ARBA" id="ARBA00022448"/>
    </source>
</evidence>
<feature type="domain" description="ABC transporter" evidence="5">
    <location>
        <begin position="9"/>
        <end position="255"/>
    </location>
</feature>
<evidence type="ECO:0000313" key="6">
    <source>
        <dbReference type="EMBL" id="MFD2758707.1"/>
    </source>
</evidence>
<dbReference type="NCBIfam" id="NF008453">
    <property type="entry name" value="PRK11308.1"/>
    <property type="match status" value="2"/>
</dbReference>
<feature type="domain" description="ABC transporter" evidence="5">
    <location>
        <begin position="283"/>
        <end position="522"/>
    </location>
</feature>
<protein>
    <submittedName>
        <fullName evidence="6">Dipeptide ABC transporter ATP-binding protein</fullName>
    </submittedName>
</protein>
<dbReference type="SUPFAM" id="SSF52540">
    <property type="entry name" value="P-loop containing nucleoside triphosphate hydrolases"/>
    <property type="match status" value="2"/>
</dbReference>
<dbReference type="InterPro" id="IPR017871">
    <property type="entry name" value="ABC_transporter-like_CS"/>
</dbReference>
<dbReference type="Pfam" id="PF00005">
    <property type="entry name" value="ABC_tran"/>
    <property type="match status" value="2"/>
</dbReference>
<dbReference type="CDD" id="cd03257">
    <property type="entry name" value="ABC_NikE_OppD_transporters"/>
    <property type="match status" value="2"/>
</dbReference>
<keyword evidence="2" id="KW-0813">Transport</keyword>
<gene>
    <name evidence="6" type="ORF">ACFSW7_10010</name>
</gene>